<keyword evidence="6" id="KW-1185">Reference proteome</keyword>
<dbReference type="Proteomes" id="UP000663852">
    <property type="component" value="Unassembled WGS sequence"/>
</dbReference>
<dbReference type="EMBL" id="CAJNOR010000518">
    <property type="protein sequence ID" value="CAF0937217.1"/>
    <property type="molecule type" value="Genomic_DNA"/>
</dbReference>
<dbReference type="AlphaFoldDB" id="A0A814SGF5"/>
<feature type="signal peptide" evidence="3">
    <location>
        <begin position="1"/>
        <end position="24"/>
    </location>
</feature>
<evidence type="ECO:0000313" key="4">
    <source>
        <dbReference type="EMBL" id="CAF0937217.1"/>
    </source>
</evidence>
<evidence type="ECO:0000313" key="5">
    <source>
        <dbReference type="EMBL" id="CAF1146948.1"/>
    </source>
</evidence>
<keyword evidence="3" id="KW-0732">Signal</keyword>
<accession>A0A814SGF5</accession>
<dbReference type="EMBL" id="CAJNOJ010000117">
    <property type="protein sequence ID" value="CAF1146948.1"/>
    <property type="molecule type" value="Genomic_DNA"/>
</dbReference>
<dbReference type="Gene3D" id="3.30.160.320">
    <property type="match status" value="1"/>
</dbReference>
<gene>
    <name evidence="5" type="ORF">EDS130_LOCUS22392</name>
    <name evidence="4" type="ORF">XAT740_LOCUS9914</name>
</gene>
<dbReference type="Proteomes" id="UP000663828">
    <property type="component" value="Unassembled WGS sequence"/>
</dbReference>
<dbReference type="InterPro" id="IPR038539">
    <property type="entry name" value="Anti-LPS_factor/Scygonadin_sf"/>
</dbReference>
<protein>
    <submittedName>
        <fullName evidence="5">Uncharacterized protein</fullName>
    </submittedName>
</protein>
<feature type="chain" id="PRO_5036410774" evidence="3">
    <location>
        <begin position="25"/>
        <end position="136"/>
    </location>
</feature>
<keyword evidence="1" id="KW-0929">Antimicrobial</keyword>
<sequence length="136" mass="15185">MVSRISRIIAVLCVLSMINHHLTAANDIPPACLSFNWVACGINVGTALYTKYYGKWQDSQDVNAFGTVCKTQFRGSFYRWKWVWGGQFWCPQLSATVMGTSQNYKSREGAIEHALQDYVTKAGQAGVLKPEQVSQS</sequence>
<comment type="caution">
    <text evidence="5">The sequence shown here is derived from an EMBL/GenBank/DDBJ whole genome shotgun (WGS) entry which is preliminary data.</text>
</comment>
<evidence type="ECO:0000313" key="6">
    <source>
        <dbReference type="Proteomes" id="UP000663828"/>
    </source>
</evidence>
<organism evidence="5 7">
    <name type="scientific">Adineta ricciae</name>
    <name type="common">Rotifer</name>
    <dbReference type="NCBI Taxonomy" id="249248"/>
    <lineage>
        <taxon>Eukaryota</taxon>
        <taxon>Metazoa</taxon>
        <taxon>Spiralia</taxon>
        <taxon>Gnathifera</taxon>
        <taxon>Rotifera</taxon>
        <taxon>Eurotatoria</taxon>
        <taxon>Bdelloidea</taxon>
        <taxon>Adinetida</taxon>
        <taxon>Adinetidae</taxon>
        <taxon>Adineta</taxon>
    </lineage>
</organism>
<keyword evidence="2" id="KW-0044">Antibiotic</keyword>
<evidence type="ECO:0000256" key="1">
    <source>
        <dbReference type="ARBA" id="ARBA00022529"/>
    </source>
</evidence>
<evidence type="ECO:0000256" key="2">
    <source>
        <dbReference type="ARBA" id="ARBA00023022"/>
    </source>
</evidence>
<reference evidence="5" key="1">
    <citation type="submission" date="2021-02" db="EMBL/GenBank/DDBJ databases">
        <authorList>
            <person name="Nowell W R."/>
        </authorList>
    </citation>
    <scope>NUCLEOTIDE SEQUENCE</scope>
</reference>
<evidence type="ECO:0000313" key="7">
    <source>
        <dbReference type="Proteomes" id="UP000663852"/>
    </source>
</evidence>
<evidence type="ECO:0000256" key="3">
    <source>
        <dbReference type="SAM" id="SignalP"/>
    </source>
</evidence>
<name>A0A814SGF5_ADIRI</name>
<proteinExistence type="predicted"/>
<dbReference type="OrthoDB" id="9970438at2759"/>
<dbReference type="Pfam" id="PF11630">
    <property type="entry name" value="Anti-LPS-SCYG"/>
    <property type="match status" value="1"/>
</dbReference>
<dbReference type="GO" id="GO:0042742">
    <property type="term" value="P:defense response to bacterium"/>
    <property type="evidence" value="ECO:0007669"/>
    <property type="project" value="UniProtKB-KW"/>
</dbReference>
<dbReference type="InterPro" id="IPR024509">
    <property type="entry name" value="Anti-LPS_factor/Scygonadin"/>
</dbReference>